<keyword evidence="3" id="KW-1185">Reference proteome</keyword>
<evidence type="ECO:0000313" key="2">
    <source>
        <dbReference type="EMBL" id="OLP73577.1"/>
    </source>
</evidence>
<dbReference type="AlphaFoldDB" id="A0A1Q9BSD8"/>
<feature type="compositionally biased region" description="Polar residues" evidence="1">
    <location>
        <begin position="70"/>
        <end position="79"/>
    </location>
</feature>
<sequence length="79" mass="9130">MKDAGLKFKLERSMSKFWQRFAQWRKRMKKMIKKKDKRSRPAAKAGFGPGPSASDPVPFTADTEMDKQTKQLLKQPVTT</sequence>
<reference evidence="2 3" key="1">
    <citation type="submission" date="2016-02" db="EMBL/GenBank/DDBJ databases">
        <title>Genome analysis of coral dinoflagellate symbionts highlights evolutionary adaptations to a symbiotic lifestyle.</title>
        <authorList>
            <person name="Aranda M."/>
            <person name="Li Y."/>
            <person name="Liew Y.J."/>
            <person name="Baumgarten S."/>
            <person name="Simakov O."/>
            <person name="Wilson M."/>
            <person name="Piel J."/>
            <person name="Ashoor H."/>
            <person name="Bougouffa S."/>
            <person name="Bajic V.B."/>
            <person name="Ryu T."/>
            <person name="Ravasi T."/>
            <person name="Bayer T."/>
            <person name="Micklem G."/>
            <person name="Kim H."/>
            <person name="Bhak J."/>
            <person name="Lajeunesse T.C."/>
            <person name="Voolstra C.R."/>
        </authorList>
    </citation>
    <scope>NUCLEOTIDE SEQUENCE [LARGE SCALE GENOMIC DNA]</scope>
    <source>
        <strain evidence="2 3">CCMP2467</strain>
    </source>
</reference>
<evidence type="ECO:0000256" key="1">
    <source>
        <dbReference type="SAM" id="MobiDB-lite"/>
    </source>
</evidence>
<organism evidence="2 3">
    <name type="scientific">Symbiodinium microadriaticum</name>
    <name type="common">Dinoflagellate</name>
    <name type="synonym">Zooxanthella microadriatica</name>
    <dbReference type="NCBI Taxonomy" id="2951"/>
    <lineage>
        <taxon>Eukaryota</taxon>
        <taxon>Sar</taxon>
        <taxon>Alveolata</taxon>
        <taxon>Dinophyceae</taxon>
        <taxon>Suessiales</taxon>
        <taxon>Symbiodiniaceae</taxon>
        <taxon>Symbiodinium</taxon>
    </lineage>
</organism>
<comment type="caution">
    <text evidence="2">The sequence shown here is derived from an EMBL/GenBank/DDBJ whole genome shotgun (WGS) entry which is preliminary data.</text>
</comment>
<name>A0A1Q9BSD8_SYMMI</name>
<evidence type="ECO:0000313" key="3">
    <source>
        <dbReference type="Proteomes" id="UP000186817"/>
    </source>
</evidence>
<feature type="compositionally biased region" description="Basic residues" evidence="1">
    <location>
        <begin position="31"/>
        <end position="41"/>
    </location>
</feature>
<proteinExistence type="predicted"/>
<dbReference type="Proteomes" id="UP000186817">
    <property type="component" value="Unassembled WGS sequence"/>
</dbReference>
<protein>
    <submittedName>
        <fullName evidence="2">Uncharacterized protein</fullName>
    </submittedName>
</protein>
<gene>
    <name evidence="2" type="ORF">AK812_SmicGene47139</name>
</gene>
<feature type="region of interest" description="Disordered" evidence="1">
    <location>
        <begin position="31"/>
        <end position="79"/>
    </location>
</feature>
<accession>A0A1Q9BSD8</accession>
<dbReference type="EMBL" id="LSRX01005188">
    <property type="protein sequence ID" value="OLP73577.1"/>
    <property type="molecule type" value="Genomic_DNA"/>
</dbReference>